<dbReference type="Proteomes" id="UP001196413">
    <property type="component" value="Unassembled WGS sequence"/>
</dbReference>
<evidence type="ECO:0000313" key="2">
    <source>
        <dbReference type="Proteomes" id="UP001196413"/>
    </source>
</evidence>
<reference evidence="1" key="1">
    <citation type="submission" date="2021-06" db="EMBL/GenBank/DDBJ databases">
        <title>Parelaphostrongylus tenuis whole genome reference sequence.</title>
        <authorList>
            <person name="Garwood T.J."/>
            <person name="Larsen P.A."/>
            <person name="Fountain-Jones N.M."/>
            <person name="Garbe J.R."/>
            <person name="Macchietto M.G."/>
            <person name="Kania S.A."/>
            <person name="Gerhold R.W."/>
            <person name="Richards J.E."/>
            <person name="Wolf T.M."/>
        </authorList>
    </citation>
    <scope>NUCLEOTIDE SEQUENCE</scope>
    <source>
        <strain evidence="1">MNPRO001-30</strain>
        <tissue evidence="1">Meninges</tissue>
    </source>
</reference>
<gene>
    <name evidence="1" type="ORF">KIN20_017005</name>
</gene>
<dbReference type="AlphaFoldDB" id="A0AAD5QR63"/>
<keyword evidence="2" id="KW-1185">Reference proteome</keyword>
<evidence type="ECO:0000313" key="1">
    <source>
        <dbReference type="EMBL" id="KAJ1358554.1"/>
    </source>
</evidence>
<dbReference type="EMBL" id="JAHQIW010003397">
    <property type="protein sequence ID" value="KAJ1358554.1"/>
    <property type="molecule type" value="Genomic_DNA"/>
</dbReference>
<sequence>MIAVKRCHSTGGRKSEISLKHARVNRQPVSGIVRRITSKILPTVKRSIITKAKIVFVRQCVKFLRRCMEHKDISNFIKQNQLCGICAAPEDSH</sequence>
<accession>A0AAD5QR63</accession>
<protein>
    <submittedName>
        <fullName evidence="1">Uncharacterized protein</fullName>
    </submittedName>
</protein>
<name>A0AAD5QR63_PARTN</name>
<comment type="caution">
    <text evidence="1">The sequence shown here is derived from an EMBL/GenBank/DDBJ whole genome shotgun (WGS) entry which is preliminary data.</text>
</comment>
<organism evidence="1 2">
    <name type="scientific">Parelaphostrongylus tenuis</name>
    <name type="common">Meningeal worm</name>
    <dbReference type="NCBI Taxonomy" id="148309"/>
    <lineage>
        <taxon>Eukaryota</taxon>
        <taxon>Metazoa</taxon>
        <taxon>Ecdysozoa</taxon>
        <taxon>Nematoda</taxon>
        <taxon>Chromadorea</taxon>
        <taxon>Rhabditida</taxon>
        <taxon>Rhabditina</taxon>
        <taxon>Rhabditomorpha</taxon>
        <taxon>Strongyloidea</taxon>
        <taxon>Metastrongylidae</taxon>
        <taxon>Parelaphostrongylus</taxon>
    </lineage>
</organism>
<proteinExistence type="predicted"/>